<accession>A0A917EID2</accession>
<keyword evidence="4" id="KW-0460">Magnesium</keyword>
<organism evidence="6 7">
    <name type="scientific">Actibacterium pelagium</name>
    <dbReference type="NCBI Taxonomy" id="2029103"/>
    <lineage>
        <taxon>Bacteria</taxon>
        <taxon>Pseudomonadati</taxon>
        <taxon>Pseudomonadota</taxon>
        <taxon>Alphaproteobacteria</taxon>
        <taxon>Rhodobacterales</taxon>
        <taxon>Roseobacteraceae</taxon>
        <taxon>Actibacterium</taxon>
    </lineage>
</organism>
<dbReference type="GO" id="GO:0016787">
    <property type="term" value="F:hydrolase activity"/>
    <property type="evidence" value="ECO:0007669"/>
    <property type="project" value="UniProtKB-KW"/>
</dbReference>
<dbReference type="InterPro" id="IPR011330">
    <property type="entry name" value="Glyco_hydro/deAcase_b/a-brl"/>
</dbReference>
<sequence length="273" mass="30690">MKLLTHLDDVGMSAGSVEAWSTLSKVGVVKSASTMVPCPYYLMARDHWQDNPDQDMGVHITLTSEWSNYRWRPMTGQLGGLVDEEGFFHRRPEQVLESADPLAVADEMAAQVERVISDGLRPTHLDAHMGAALLEPFVWSLFDLGKKFGIPVLTCKTLDPLVNSVRVPDFDPGFLSELKQEAEHLGWPVFDNFIIGFCPDDQPIELHVKQLIETASVGLLYYALHADTAQGMDLFAPHHSKPRRKEFEFFSNPESQQVIDQLDIELVSWTELA</sequence>
<keyword evidence="5" id="KW-0119">Carbohydrate metabolism</keyword>
<dbReference type="PANTHER" id="PTHR31609:SF1">
    <property type="entry name" value="CARBOHYDRATE DEACETYLASE"/>
    <property type="match status" value="1"/>
</dbReference>
<protein>
    <submittedName>
        <fullName evidence="6">Carbohydrate deacetylase</fullName>
    </submittedName>
</protein>
<dbReference type="InterPro" id="IPR006879">
    <property type="entry name" value="YdjC-like"/>
</dbReference>
<dbReference type="Gene3D" id="3.20.20.370">
    <property type="entry name" value="Glycoside hydrolase/deacetylase"/>
    <property type="match status" value="1"/>
</dbReference>
<reference evidence="6" key="2">
    <citation type="submission" date="2020-09" db="EMBL/GenBank/DDBJ databases">
        <authorList>
            <person name="Sun Q."/>
            <person name="Zhou Y."/>
        </authorList>
    </citation>
    <scope>NUCLEOTIDE SEQUENCE</scope>
    <source>
        <strain evidence="6">CGMCC 1.16012</strain>
    </source>
</reference>
<evidence type="ECO:0000256" key="4">
    <source>
        <dbReference type="ARBA" id="ARBA00022842"/>
    </source>
</evidence>
<keyword evidence="2" id="KW-0479">Metal-binding</keyword>
<dbReference type="PANTHER" id="PTHR31609">
    <property type="entry name" value="YDJC DEACETYLASE FAMILY MEMBER"/>
    <property type="match status" value="1"/>
</dbReference>
<dbReference type="GO" id="GO:0005975">
    <property type="term" value="P:carbohydrate metabolic process"/>
    <property type="evidence" value="ECO:0007669"/>
    <property type="project" value="InterPro"/>
</dbReference>
<dbReference type="RefSeq" id="WP_095596131.1">
    <property type="nucleotide sequence ID" value="NZ_BMKN01000001.1"/>
</dbReference>
<dbReference type="GO" id="GO:0046872">
    <property type="term" value="F:metal ion binding"/>
    <property type="evidence" value="ECO:0007669"/>
    <property type="project" value="UniProtKB-KW"/>
</dbReference>
<dbReference type="Proteomes" id="UP000606730">
    <property type="component" value="Unassembled WGS sequence"/>
</dbReference>
<evidence type="ECO:0000256" key="2">
    <source>
        <dbReference type="ARBA" id="ARBA00022723"/>
    </source>
</evidence>
<name>A0A917EID2_9RHOB</name>
<keyword evidence="3" id="KW-0378">Hydrolase</keyword>
<evidence type="ECO:0000256" key="3">
    <source>
        <dbReference type="ARBA" id="ARBA00022801"/>
    </source>
</evidence>
<dbReference type="EMBL" id="BMKN01000001">
    <property type="protein sequence ID" value="GGE44512.1"/>
    <property type="molecule type" value="Genomic_DNA"/>
</dbReference>
<keyword evidence="7" id="KW-1185">Reference proteome</keyword>
<evidence type="ECO:0000256" key="1">
    <source>
        <dbReference type="ARBA" id="ARBA00001946"/>
    </source>
</evidence>
<reference evidence="6" key="1">
    <citation type="journal article" date="2014" name="Int. J. Syst. Evol. Microbiol.">
        <title>Complete genome sequence of Corynebacterium casei LMG S-19264T (=DSM 44701T), isolated from a smear-ripened cheese.</title>
        <authorList>
            <consortium name="US DOE Joint Genome Institute (JGI-PGF)"/>
            <person name="Walter F."/>
            <person name="Albersmeier A."/>
            <person name="Kalinowski J."/>
            <person name="Ruckert C."/>
        </authorList>
    </citation>
    <scope>NUCLEOTIDE SEQUENCE</scope>
    <source>
        <strain evidence="6">CGMCC 1.16012</strain>
    </source>
</reference>
<dbReference type="Pfam" id="PF04794">
    <property type="entry name" value="YdjC"/>
    <property type="match status" value="1"/>
</dbReference>
<dbReference type="GO" id="GO:0019213">
    <property type="term" value="F:deacetylase activity"/>
    <property type="evidence" value="ECO:0007669"/>
    <property type="project" value="TreeGrafter"/>
</dbReference>
<gene>
    <name evidence="6" type="ORF">GCM10011517_10180</name>
</gene>
<comment type="caution">
    <text evidence="6">The sequence shown here is derived from an EMBL/GenBank/DDBJ whole genome shotgun (WGS) entry which is preliminary data.</text>
</comment>
<dbReference type="AlphaFoldDB" id="A0A917EID2"/>
<proteinExistence type="predicted"/>
<evidence type="ECO:0000256" key="5">
    <source>
        <dbReference type="ARBA" id="ARBA00023277"/>
    </source>
</evidence>
<evidence type="ECO:0000313" key="7">
    <source>
        <dbReference type="Proteomes" id="UP000606730"/>
    </source>
</evidence>
<comment type="cofactor">
    <cofactor evidence="1">
        <name>Mg(2+)</name>
        <dbReference type="ChEBI" id="CHEBI:18420"/>
    </cofactor>
</comment>
<dbReference type="OrthoDB" id="9774177at2"/>
<dbReference type="SUPFAM" id="SSF88713">
    <property type="entry name" value="Glycoside hydrolase/deacetylase"/>
    <property type="match status" value="1"/>
</dbReference>
<evidence type="ECO:0000313" key="6">
    <source>
        <dbReference type="EMBL" id="GGE44512.1"/>
    </source>
</evidence>